<sequence length="422" mass="45060">MRITGYRTLDTVQEWGRPVGDANGVFADGVVPVPIVLVETDEGITGVGLGPHADAGTVFAAIDGEDPRAVTALYDRMLRQTFKAGHTGAVFGTIGAFDTALWDIKAQAAGEPLWRLLGGRDRRVPAYASGLDIGLTDDELVAVYQDYAAHGLRAAKLKGGLDVEQDRRRLTLVRDILADAARGPRPALMLDANEAWSRKQAVRHVCELERAIDLTWVEEPVRRWDVEGMAVVGRGIRASVASGENLSGLEQFRPLLTAGAIDIVQTSAVWGITHFLRVATLANAHDLPVSPVGNTPVGLLHAATSIPNHLVSELQDLTAPHGVAIDVHVEAGEFVLGDAAGIGIRIDEDAIRAATHRRGATAGAGPNVRPESAGRRLFVTDGAPVPFRHRPGARQPPSLRPADDGHARHDLDGHARPLPDRT</sequence>
<dbReference type="InterPro" id="IPR046945">
    <property type="entry name" value="RHMD-like"/>
</dbReference>
<comment type="cofactor">
    <cofactor evidence="1">
        <name>Mg(2+)</name>
        <dbReference type="ChEBI" id="CHEBI:18420"/>
    </cofactor>
</comment>
<dbReference type="Gene3D" id="3.30.390.10">
    <property type="entry name" value="Enolase-like, N-terminal domain"/>
    <property type="match status" value="1"/>
</dbReference>
<dbReference type="SUPFAM" id="SSF51604">
    <property type="entry name" value="Enolase C-terminal domain-like"/>
    <property type="match status" value="1"/>
</dbReference>
<dbReference type="InterPro" id="IPR036849">
    <property type="entry name" value="Enolase-like_C_sf"/>
</dbReference>
<dbReference type="InterPro" id="IPR029065">
    <property type="entry name" value="Enolase_C-like"/>
</dbReference>
<dbReference type="Pfam" id="PF13378">
    <property type="entry name" value="MR_MLE_C"/>
    <property type="match status" value="1"/>
</dbReference>
<dbReference type="EMBL" id="JACHJQ010000012">
    <property type="protein sequence ID" value="MBB4912312.1"/>
    <property type="molecule type" value="Genomic_DNA"/>
</dbReference>
<feature type="region of interest" description="Disordered" evidence="4">
    <location>
        <begin position="382"/>
        <end position="422"/>
    </location>
</feature>
<dbReference type="InterPro" id="IPR013342">
    <property type="entry name" value="Mandelate_racemase_C"/>
</dbReference>
<dbReference type="Proteomes" id="UP000520767">
    <property type="component" value="Unassembled WGS sequence"/>
</dbReference>
<feature type="domain" description="Mandelate racemase/muconate lactonizing enzyme C-terminal" evidence="5">
    <location>
        <begin position="137"/>
        <end position="239"/>
    </location>
</feature>
<proteinExistence type="predicted"/>
<dbReference type="GO" id="GO:0016052">
    <property type="term" value="P:carbohydrate catabolic process"/>
    <property type="evidence" value="ECO:0007669"/>
    <property type="project" value="TreeGrafter"/>
</dbReference>
<evidence type="ECO:0000259" key="5">
    <source>
        <dbReference type="SMART" id="SM00922"/>
    </source>
</evidence>
<feature type="compositionally biased region" description="Basic and acidic residues" evidence="4">
    <location>
        <begin position="401"/>
        <end position="422"/>
    </location>
</feature>
<evidence type="ECO:0000256" key="2">
    <source>
        <dbReference type="ARBA" id="ARBA00022723"/>
    </source>
</evidence>
<evidence type="ECO:0000256" key="3">
    <source>
        <dbReference type="ARBA" id="ARBA00022842"/>
    </source>
</evidence>
<organism evidence="6 7">
    <name type="scientific">Actinophytocola algeriensis</name>
    <dbReference type="NCBI Taxonomy" id="1768010"/>
    <lineage>
        <taxon>Bacteria</taxon>
        <taxon>Bacillati</taxon>
        <taxon>Actinomycetota</taxon>
        <taxon>Actinomycetes</taxon>
        <taxon>Pseudonocardiales</taxon>
        <taxon>Pseudonocardiaceae</taxon>
    </lineage>
</organism>
<accession>A0A7W7VJ68</accession>
<dbReference type="SMART" id="SM00922">
    <property type="entry name" value="MR_MLE"/>
    <property type="match status" value="1"/>
</dbReference>
<dbReference type="GO" id="GO:0016836">
    <property type="term" value="F:hydro-lyase activity"/>
    <property type="evidence" value="ECO:0007669"/>
    <property type="project" value="TreeGrafter"/>
</dbReference>
<dbReference type="AlphaFoldDB" id="A0A7W7VJ68"/>
<protein>
    <submittedName>
        <fullName evidence="6">L-alanine-DL-glutamate epimerase-like enolase superfamily enzyme</fullName>
    </submittedName>
</protein>
<evidence type="ECO:0000313" key="6">
    <source>
        <dbReference type="EMBL" id="MBB4912312.1"/>
    </source>
</evidence>
<evidence type="ECO:0000256" key="4">
    <source>
        <dbReference type="SAM" id="MobiDB-lite"/>
    </source>
</evidence>
<gene>
    <name evidence="6" type="ORF">FHR82_008583</name>
</gene>
<keyword evidence="3" id="KW-0460">Magnesium</keyword>
<dbReference type="PANTHER" id="PTHR13794">
    <property type="entry name" value="ENOLASE SUPERFAMILY, MANDELATE RACEMASE"/>
    <property type="match status" value="1"/>
</dbReference>
<comment type="caution">
    <text evidence="6">The sequence shown here is derived from an EMBL/GenBank/DDBJ whole genome shotgun (WGS) entry which is preliminary data.</text>
</comment>
<name>A0A7W7VJ68_9PSEU</name>
<dbReference type="InterPro" id="IPR013341">
    <property type="entry name" value="Mandelate_racemase_N_dom"/>
</dbReference>
<reference evidence="6 7" key="1">
    <citation type="submission" date="2020-08" db="EMBL/GenBank/DDBJ databases">
        <title>Genomic Encyclopedia of Type Strains, Phase III (KMG-III): the genomes of soil and plant-associated and newly described type strains.</title>
        <authorList>
            <person name="Whitman W."/>
        </authorList>
    </citation>
    <scope>NUCLEOTIDE SEQUENCE [LARGE SCALE GENOMIC DNA]</scope>
    <source>
        <strain evidence="6 7">CECT 8960</strain>
    </source>
</reference>
<dbReference type="SUPFAM" id="SSF54826">
    <property type="entry name" value="Enolase N-terminal domain-like"/>
    <property type="match status" value="1"/>
</dbReference>
<dbReference type="Pfam" id="PF02746">
    <property type="entry name" value="MR_MLE_N"/>
    <property type="match status" value="1"/>
</dbReference>
<dbReference type="SFLD" id="SFLDS00001">
    <property type="entry name" value="Enolase"/>
    <property type="match status" value="1"/>
</dbReference>
<dbReference type="Gene3D" id="3.20.20.120">
    <property type="entry name" value="Enolase-like C-terminal domain"/>
    <property type="match status" value="1"/>
</dbReference>
<dbReference type="PANTHER" id="PTHR13794:SF58">
    <property type="entry name" value="MITOCHONDRIAL ENOLASE SUPERFAMILY MEMBER 1"/>
    <property type="match status" value="1"/>
</dbReference>
<evidence type="ECO:0000256" key="1">
    <source>
        <dbReference type="ARBA" id="ARBA00001946"/>
    </source>
</evidence>
<keyword evidence="2" id="KW-0479">Metal-binding</keyword>
<dbReference type="GO" id="GO:0000287">
    <property type="term" value="F:magnesium ion binding"/>
    <property type="evidence" value="ECO:0007669"/>
    <property type="project" value="TreeGrafter"/>
</dbReference>
<dbReference type="RefSeq" id="WP_184816309.1">
    <property type="nucleotide sequence ID" value="NZ_JACHJQ010000012.1"/>
</dbReference>
<evidence type="ECO:0000313" key="7">
    <source>
        <dbReference type="Proteomes" id="UP000520767"/>
    </source>
</evidence>
<keyword evidence="7" id="KW-1185">Reference proteome</keyword>
<dbReference type="CDD" id="cd03316">
    <property type="entry name" value="MR_like"/>
    <property type="match status" value="1"/>
</dbReference>
<dbReference type="InterPro" id="IPR029017">
    <property type="entry name" value="Enolase-like_N"/>
</dbReference>